<evidence type="ECO:0000313" key="3">
    <source>
        <dbReference type="Proteomes" id="UP000245444"/>
    </source>
</evidence>
<keyword evidence="3" id="KW-1185">Reference proteome</keyword>
<keyword evidence="1" id="KW-0472">Membrane</keyword>
<gene>
    <name evidence="2" type="ORF">DK419_27895</name>
</gene>
<feature type="transmembrane region" description="Helical" evidence="1">
    <location>
        <begin position="49"/>
        <end position="67"/>
    </location>
</feature>
<dbReference type="AlphaFoldDB" id="A0A2U8WW10"/>
<feature type="transmembrane region" description="Helical" evidence="1">
    <location>
        <begin position="20"/>
        <end position="42"/>
    </location>
</feature>
<feature type="transmembrane region" description="Helical" evidence="1">
    <location>
        <begin position="73"/>
        <end position="95"/>
    </location>
</feature>
<dbReference type="EMBL" id="CP029553">
    <property type="protein sequence ID" value="AWN50303.1"/>
    <property type="molecule type" value="Genomic_DNA"/>
</dbReference>
<dbReference type="Proteomes" id="UP000245444">
    <property type="component" value="Chromosome"/>
</dbReference>
<keyword evidence="1" id="KW-1133">Transmembrane helix</keyword>
<reference evidence="2 3" key="1">
    <citation type="submission" date="2018-05" db="EMBL/GenBank/DDBJ databases">
        <title>Complete Genome Sequence of Methylobacterium sp. 17Sr1-28.</title>
        <authorList>
            <person name="Srinivasan S."/>
        </authorList>
    </citation>
    <scope>NUCLEOTIDE SEQUENCE [LARGE SCALE GENOMIC DNA]</scope>
    <source>
        <strain evidence="2 3">17Sr1-28</strain>
    </source>
</reference>
<sequence length="105" mass="10703">MPVLVWLSWIPKDWEVRTGAAGQIEHFVAYAGTAGLLGLGFAHAPTRRLGLALVGLAGVLEIGQIWVPGRTAQAIDFAASAGGALAGLAVARALAGFRRAAGQGT</sequence>
<evidence type="ECO:0000256" key="1">
    <source>
        <dbReference type="SAM" id="Phobius"/>
    </source>
</evidence>
<evidence type="ECO:0000313" key="2">
    <source>
        <dbReference type="EMBL" id="AWN50303.1"/>
    </source>
</evidence>
<proteinExistence type="predicted"/>
<keyword evidence="1" id="KW-0812">Transmembrane</keyword>
<name>A0A2U8WW10_9HYPH</name>
<accession>A0A2U8WW10</accession>
<protein>
    <recommendedName>
        <fullName evidence="4">VanZ family protein</fullName>
    </recommendedName>
</protein>
<evidence type="ECO:0008006" key="4">
    <source>
        <dbReference type="Google" id="ProtNLM"/>
    </source>
</evidence>
<dbReference type="KEGG" id="mtea:DK419_27895"/>
<organism evidence="2 3">
    <name type="scientific">Methylobacterium terrae</name>
    <dbReference type="NCBI Taxonomy" id="2202827"/>
    <lineage>
        <taxon>Bacteria</taxon>
        <taxon>Pseudomonadati</taxon>
        <taxon>Pseudomonadota</taxon>
        <taxon>Alphaproteobacteria</taxon>
        <taxon>Hyphomicrobiales</taxon>
        <taxon>Methylobacteriaceae</taxon>
        <taxon>Methylobacterium</taxon>
    </lineage>
</organism>